<organism evidence="6 7">
    <name type="scientific">Mya arenaria</name>
    <name type="common">Soft-shell clam</name>
    <dbReference type="NCBI Taxonomy" id="6604"/>
    <lineage>
        <taxon>Eukaryota</taxon>
        <taxon>Metazoa</taxon>
        <taxon>Spiralia</taxon>
        <taxon>Lophotrochozoa</taxon>
        <taxon>Mollusca</taxon>
        <taxon>Bivalvia</taxon>
        <taxon>Autobranchia</taxon>
        <taxon>Heteroconchia</taxon>
        <taxon>Euheterodonta</taxon>
        <taxon>Imparidentia</taxon>
        <taxon>Neoheterodontei</taxon>
        <taxon>Myida</taxon>
        <taxon>Myoidea</taxon>
        <taxon>Myidae</taxon>
        <taxon>Mya</taxon>
    </lineage>
</organism>
<dbReference type="EMBL" id="CP111026">
    <property type="protein sequence ID" value="WAR27278.1"/>
    <property type="molecule type" value="Genomic_DNA"/>
</dbReference>
<name>A0ABY7G2C5_MYAAR</name>
<protein>
    <recommendedName>
        <fullName evidence="8">G-protein coupled receptors family 2 profile 2 domain-containing protein</fullName>
    </recommendedName>
</protein>
<dbReference type="PANTHER" id="PTHR23112">
    <property type="entry name" value="G PROTEIN-COUPLED RECEPTOR 157-RELATED"/>
    <property type="match status" value="1"/>
</dbReference>
<evidence type="ECO:0000256" key="4">
    <source>
        <dbReference type="ARBA" id="ARBA00023136"/>
    </source>
</evidence>
<dbReference type="Proteomes" id="UP001164746">
    <property type="component" value="Chromosome 15"/>
</dbReference>
<keyword evidence="4 5" id="KW-0472">Membrane</keyword>
<dbReference type="InterPro" id="IPR011992">
    <property type="entry name" value="EF-hand-dom_pair"/>
</dbReference>
<evidence type="ECO:0000256" key="1">
    <source>
        <dbReference type="ARBA" id="ARBA00004141"/>
    </source>
</evidence>
<evidence type="ECO:0000256" key="3">
    <source>
        <dbReference type="ARBA" id="ARBA00022989"/>
    </source>
</evidence>
<dbReference type="SUPFAM" id="SSF47473">
    <property type="entry name" value="EF-hand"/>
    <property type="match status" value="1"/>
</dbReference>
<evidence type="ECO:0000256" key="2">
    <source>
        <dbReference type="ARBA" id="ARBA00022692"/>
    </source>
</evidence>
<keyword evidence="2 5" id="KW-0812">Transmembrane</keyword>
<keyword evidence="3 5" id="KW-1133">Transmembrane helix</keyword>
<keyword evidence="7" id="KW-1185">Reference proteome</keyword>
<dbReference type="PANTHER" id="PTHR23112:SF43">
    <property type="entry name" value="CYCLIC AMP RECEPTOR-LIKE PROTEIN A"/>
    <property type="match status" value="1"/>
</dbReference>
<accession>A0ABY7G2C5</accession>
<feature type="transmembrane region" description="Helical" evidence="5">
    <location>
        <begin position="394"/>
        <end position="415"/>
    </location>
</feature>
<reference evidence="6" key="1">
    <citation type="submission" date="2022-11" db="EMBL/GenBank/DDBJ databases">
        <title>Centuries of genome instability and evolution in soft-shell clam transmissible cancer (bioRxiv).</title>
        <authorList>
            <person name="Hart S.F.M."/>
            <person name="Yonemitsu M.A."/>
            <person name="Giersch R.M."/>
            <person name="Beal B.F."/>
            <person name="Arriagada G."/>
            <person name="Davis B.W."/>
            <person name="Ostrander E.A."/>
            <person name="Goff S.P."/>
            <person name="Metzger M.J."/>
        </authorList>
    </citation>
    <scope>NUCLEOTIDE SEQUENCE</scope>
    <source>
        <strain evidence="6">MELC-2E11</strain>
        <tissue evidence="6">Siphon/mantle</tissue>
    </source>
</reference>
<sequence>MKTHNGCLQCTDFIAIYTKNGCLQCTDFIAICTHNGCLQCTDFIAIYTKNGCLQYTDFIAICTHNGCLQYTDFIAICTHNGCLQCTDFIAIYTKNGCLQCTDFIAICTHNGCLQCTDFIAICTQSGCLQYTDFVAIYTKNGCLQCTDFIAICTQSGCLQYTDFVAIYTKNGCLQCTDFIAICTHNGCLQCTDFIAICTQSGCLQYTDSVAIYAKNECLQYTDFIAICTKSGEKPILLYLEEFGKLRLLVHRISAGAARVKENLHLTRPGVLCVLYQLLGIDNIVECIKSQIICPPSGYSARIPRSCLIKDGCFMALKSGCRRTAAPPPTNAITLNDDVFIIFVIWLYKKYIAFSQRLILYMTIAGFSISIAYLMGDLHPDGPLCEFQAFWMQLFQWGVLTWISCITFNLFVNVVWQRHTEQYECNKVSTWQGTYDPDTERNKQMLKEDIKPLRLYPFVYLAISIFPIINRIQNAVDAEHPVFSKRHCVCNGQRDVPQVNPIPDQAGPDE</sequence>
<evidence type="ECO:0008006" key="8">
    <source>
        <dbReference type="Google" id="ProtNLM"/>
    </source>
</evidence>
<evidence type="ECO:0000313" key="7">
    <source>
        <dbReference type="Proteomes" id="UP001164746"/>
    </source>
</evidence>
<evidence type="ECO:0000313" key="6">
    <source>
        <dbReference type="EMBL" id="WAR27278.1"/>
    </source>
</evidence>
<evidence type="ECO:0000256" key="5">
    <source>
        <dbReference type="SAM" id="Phobius"/>
    </source>
</evidence>
<feature type="transmembrane region" description="Helical" evidence="5">
    <location>
        <begin position="357"/>
        <end position="374"/>
    </location>
</feature>
<gene>
    <name evidence="6" type="ORF">MAR_012982</name>
</gene>
<proteinExistence type="predicted"/>
<comment type="subcellular location">
    <subcellularLocation>
        <location evidence="1">Membrane</location>
        <topology evidence="1">Multi-pass membrane protein</topology>
    </subcellularLocation>
</comment>